<dbReference type="AlphaFoldDB" id="A0A699VKC2"/>
<comment type="caution">
    <text evidence="1">The sequence shown here is derived from an EMBL/GenBank/DDBJ whole genome shotgun (WGS) entry which is preliminary data.</text>
</comment>
<accession>A0A699VKC2</accession>
<sequence length="110" mass="10899">VPLASGRLSEKLPSASVVVPLVVPFTSTVTPGTAAPSGPVTRPVTGTAVGASVASRAALGPLAAGGHGVGQFLFPGAEGAGIHVHELVLNQLAAVHEKDVVRLLQLLQNA</sequence>
<proteinExistence type="predicted"/>
<gene>
    <name evidence="1" type="ORF">Tci_907596</name>
</gene>
<organism evidence="1">
    <name type="scientific">Tanacetum cinerariifolium</name>
    <name type="common">Dalmatian daisy</name>
    <name type="synonym">Chrysanthemum cinerariifolium</name>
    <dbReference type="NCBI Taxonomy" id="118510"/>
    <lineage>
        <taxon>Eukaryota</taxon>
        <taxon>Viridiplantae</taxon>
        <taxon>Streptophyta</taxon>
        <taxon>Embryophyta</taxon>
        <taxon>Tracheophyta</taxon>
        <taxon>Spermatophyta</taxon>
        <taxon>Magnoliopsida</taxon>
        <taxon>eudicotyledons</taxon>
        <taxon>Gunneridae</taxon>
        <taxon>Pentapetalae</taxon>
        <taxon>asterids</taxon>
        <taxon>campanulids</taxon>
        <taxon>Asterales</taxon>
        <taxon>Asteraceae</taxon>
        <taxon>Asteroideae</taxon>
        <taxon>Anthemideae</taxon>
        <taxon>Anthemidinae</taxon>
        <taxon>Tanacetum</taxon>
    </lineage>
</organism>
<feature type="non-terminal residue" evidence="1">
    <location>
        <position position="1"/>
    </location>
</feature>
<evidence type="ECO:0000313" key="1">
    <source>
        <dbReference type="EMBL" id="GFD35627.1"/>
    </source>
</evidence>
<dbReference type="EMBL" id="BKCJ011461114">
    <property type="protein sequence ID" value="GFD35627.1"/>
    <property type="molecule type" value="Genomic_DNA"/>
</dbReference>
<feature type="non-terminal residue" evidence="1">
    <location>
        <position position="110"/>
    </location>
</feature>
<reference evidence="1" key="1">
    <citation type="journal article" date="2019" name="Sci. Rep.">
        <title>Draft genome of Tanacetum cinerariifolium, the natural source of mosquito coil.</title>
        <authorList>
            <person name="Yamashiro T."/>
            <person name="Shiraishi A."/>
            <person name="Satake H."/>
            <person name="Nakayama K."/>
        </authorList>
    </citation>
    <scope>NUCLEOTIDE SEQUENCE</scope>
</reference>
<protein>
    <submittedName>
        <fullName evidence="1">Uncharacterized protein</fullName>
    </submittedName>
</protein>
<name>A0A699VKC2_TANCI</name>